<dbReference type="GO" id="GO:0048046">
    <property type="term" value="C:apoplast"/>
    <property type="evidence" value="ECO:0007669"/>
    <property type="project" value="UniProtKB-SubCell"/>
</dbReference>
<keyword evidence="5" id="KW-0052">Apoplast</keyword>
<dbReference type="PROSITE" id="PS01182">
    <property type="entry name" value="GLYCOSYL_HYDROL_F35"/>
    <property type="match status" value="1"/>
</dbReference>
<organism evidence="14 15">
    <name type="scientific">Nepenthes gracilis</name>
    <name type="common">Slender pitcher plant</name>
    <dbReference type="NCBI Taxonomy" id="150966"/>
    <lineage>
        <taxon>Eukaryota</taxon>
        <taxon>Viridiplantae</taxon>
        <taxon>Streptophyta</taxon>
        <taxon>Embryophyta</taxon>
        <taxon>Tracheophyta</taxon>
        <taxon>Spermatophyta</taxon>
        <taxon>Magnoliopsida</taxon>
        <taxon>eudicotyledons</taxon>
        <taxon>Gunneridae</taxon>
        <taxon>Pentapetalae</taxon>
        <taxon>Caryophyllales</taxon>
        <taxon>Nepenthaceae</taxon>
        <taxon>Nepenthes</taxon>
    </lineage>
</organism>
<evidence type="ECO:0000256" key="6">
    <source>
        <dbReference type="ARBA" id="ARBA00022525"/>
    </source>
</evidence>
<evidence type="ECO:0000256" key="3">
    <source>
        <dbReference type="ARBA" id="ARBA00009809"/>
    </source>
</evidence>
<dbReference type="InterPro" id="IPR001944">
    <property type="entry name" value="Glycoside_Hdrlase_35"/>
</dbReference>
<dbReference type="FunFam" id="3.20.20.80:FF:000006">
    <property type="entry name" value="Beta-galactosidase"/>
    <property type="match status" value="1"/>
</dbReference>
<comment type="catalytic activity">
    <reaction evidence="1 11">
        <text>Hydrolysis of terminal non-reducing beta-D-galactose residues in beta-D-galactosides.</text>
        <dbReference type="EC" id="3.2.1.23"/>
    </reaction>
</comment>
<dbReference type="GO" id="GO:0005975">
    <property type="term" value="P:carbohydrate metabolic process"/>
    <property type="evidence" value="ECO:0007669"/>
    <property type="project" value="InterPro"/>
</dbReference>
<evidence type="ECO:0000256" key="8">
    <source>
        <dbReference type="ARBA" id="ARBA00022801"/>
    </source>
</evidence>
<dbReference type="PANTHER" id="PTHR23421">
    <property type="entry name" value="BETA-GALACTOSIDASE RELATED"/>
    <property type="match status" value="1"/>
</dbReference>
<dbReference type="GO" id="GO:0004565">
    <property type="term" value="F:beta-galactosidase activity"/>
    <property type="evidence" value="ECO:0007669"/>
    <property type="project" value="UniProtKB-EC"/>
</dbReference>
<dbReference type="InterPro" id="IPR031330">
    <property type="entry name" value="Gly_Hdrlase_35_cat"/>
</dbReference>
<dbReference type="InterPro" id="IPR043159">
    <property type="entry name" value="Lectin_gal-bd_sf"/>
</dbReference>
<keyword evidence="6" id="KW-0964">Secreted</keyword>
<dbReference type="InterPro" id="IPR048913">
    <property type="entry name" value="BetaGal_gal-bd"/>
</dbReference>
<dbReference type="Pfam" id="PF21467">
    <property type="entry name" value="BetaGal_gal-bd"/>
    <property type="match status" value="1"/>
</dbReference>
<comment type="similarity">
    <text evidence="3 12">Belongs to the glycosyl hydrolase 35 family.</text>
</comment>
<comment type="caution">
    <text evidence="14">The sequence shown here is derived from an EMBL/GenBank/DDBJ whole genome shotgun (WGS) entry which is preliminary data.</text>
</comment>
<dbReference type="InterPro" id="IPR008979">
    <property type="entry name" value="Galactose-bd-like_sf"/>
</dbReference>
<evidence type="ECO:0000256" key="5">
    <source>
        <dbReference type="ARBA" id="ARBA00022523"/>
    </source>
</evidence>
<gene>
    <name evidence="14" type="ORF">Nepgr_019705</name>
</gene>
<keyword evidence="15" id="KW-1185">Reference proteome</keyword>
<keyword evidence="8 11" id="KW-0378">Hydrolase</keyword>
<evidence type="ECO:0000313" key="15">
    <source>
        <dbReference type="Proteomes" id="UP001279734"/>
    </source>
</evidence>
<dbReference type="Gene3D" id="2.60.120.260">
    <property type="entry name" value="Galactose-binding domain-like"/>
    <property type="match status" value="1"/>
</dbReference>
<dbReference type="GO" id="GO:0030246">
    <property type="term" value="F:carbohydrate binding"/>
    <property type="evidence" value="ECO:0007669"/>
    <property type="project" value="InterPro"/>
</dbReference>
<keyword evidence="7" id="KW-0732">Signal</keyword>
<dbReference type="SUPFAM" id="SSF49785">
    <property type="entry name" value="Galactose-binding domain-like"/>
    <property type="match status" value="2"/>
</dbReference>
<evidence type="ECO:0000256" key="2">
    <source>
        <dbReference type="ARBA" id="ARBA00004271"/>
    </source>
</evidence>
<dbReference type="FunFam" id="2.60.120.260:FF:000050">
    <property type="entry name" value="Beta-galactosidase"/>
    <property type="match status" value="1"/>
</dbReference>
<evidence type="ECO:0000256" key="9">
    <source>
        <dbReference type="ARBA" id="ARBA00023180"/>
    </source>
</evidence>
<feature type="domain" description="SUEL-type lectin" evidence="13">
    <location>
        <begin position="753"/>
        <end position="843"/>
    </location>
</feature>
<dbReference type="PROSITE" id="PS50228">
    <property type="entry name" value="SUEL_LECTIN"/>
    <property type="match status" value="1"/>
</dbReference>
<comment type="subcellular location">
    <subcellularLocation>
        <location evidence="2">Secreted</location>
        <location evidence="2">Extracellular space</location>
        <location evidence="2">Apoplast</location>
    </subcellularLocation>
</comment>
<dbReference type="InterPro" id="IPR041392">
    <property type="entry name" value="GHD"/>
</dbReference>
<dbReference type="InterPro" id="IPR000922">
    <property type="entry name" value="Lectin_gal-bd_dom"/>
</dbReference>
<sequence>MNEEECSHGFTNGFRKAIDWCAVSPAVHGKGEEEKGANSTVIGVSYDGRSLLINGKRELIFSGSIHYPRAQAEDWDDLILKAKSGGLNCIQTYVFWNIHEPLKGRFNFTGNRDLVTFIKKIGEHGLWATLRIGPFIQAEWNHGGLPYWLKEEPGIIFRTDNLRYKHHMSLWARRVVNMMKVNNLYASQGGPIILSQIENEYDHIKSAFKSEGENYIRWAGDFALSLGTGVPWIMCKQKNAPGKVINACNGRNCADTFSGPNAPTKPKLWTENWTAQYRVFGDSPSQRPAEDIAYAVAHWFAKNGSHVNYYMYYGGTNYGRTAASFVTTRYYDDAPLDEYGLLREPKWGHLRDLHYALALSKKALLTGRYKHAVYSPQLEAFWFEKPEKGICAAFLKNTNTHVAKTIKFRGKKFTIPKKSVSILPDCETIVFNTEQIVSQHSARFFIKSKVANKQLKWEMTSETIPINGDYFHQKPIEQYAMAKDTSDYLWYTTSIELDILDLPLRTWLYPVLEVLGLGHSMVVFVNGEFVGTQHGVKRSYSYSFNLPTKLKEGANHFAFLSSTVGMPDSGAYQEHRFAGLRNVVVKGLATGDLDLSFNGFHHKVGLNGEHLELFSEEGAKEAKWVPASKGQGPPLTWYKTYFDAPEGNDPLAIYVENMTKGMVWVNGNSIGRYWSSFLTEYKQPSQSEYHIPRAFLKPKNNFLVIFDEAGGFIDTVEIRAANRDTICSFIGEHYPPSVGSWKLNKKEIMEVVDHPKKKAILQCHDKKVISVVQYAAFGSPWGVCGLFKHNNCTVLVNKVVEELCLGKESCKIPMERGFLLRNQKHNPCPNVNPKYLAIQVHCASKTRRHR</sequence>
<evidence type="ECO:0000256" key="11">
    <source>
        <dbReference type="RuleBase" id="RU000675"/>
    </source>
</evidence>
<dbReference type="CDD" id="cd22842">
    <property type="entry name" value="Gal_Rha_Lectin_BGal"/>
    <property type="match status" value="1"/>
</dbReference>
<dbReference type="Proteomes" id="UP001279734">
    <property type="component" value="Unassembled WGS sequence"/>
</dbReference>
<dbReference type="Gene3D" id="2.60.120.740">
    <property type="match status" value="1"/>
</dbReference>
<dbReference type="Pfam" id="PF17834">
    <property type="entry name" value="GHD"/>
    <property type="match status" value="1"/>
</dbReference>
<evidence type="ECO:0000256" key="1">
    <source>
        <dbReference type="ARBA" id="ARBA00001412"/>
    </source>
</evidence>
<evidence type="ECO:0000259" key="13">
    <source>
        <dbReference type="PROSITE" id="PS50228"/>
    </source>
</evidence>
<dbReference type="Pfam" id="PF01301">
    <property type="entry name" value="Glyco_hydro_35"/>
    <property type="match status" value="1"/>
</dbReference>
<name>A0AAD3XVB1_NEPGR</name>
<reference evidence="14" key="1">
    <citation type="submission" date="2023-05" db="EMBL/GenBank/DDBJ databases">
        <title>Nepenthes gracilis genome sequencing.</title>
        <authorList>
            <person name="Fukushima K."/>
        </authorList>
    </citation>
    <scope>NUCLEOTIDE SEQUENCE</scope>
    <source>
        <strain evidence="14">SING2019-196</strain>
    </source>
</reference>
<evidence type="ECO:0000256" key="7">
    <source>
        <dbReference type="ARBA" id="ARBA00022729"/>
    </source>
</evidence>
<dbReference type="EC" id="3.2.1.23" evidence="4 11"/>
<dbReference type="InterPro" id="IPR017853">
    <property type="entry name" value="GH"/>
</dbReference>
<dbReference type="InterPro" id="IPR019801">
    <property type="entry name" value="Glyco_hydro_35_CS"/>
</dbReference>
<dbReference type="AlphaFoldDB" id="A0AAD3XVB1"/>
<keyword evidence="10 11" id="KW-0326">Glycosidase</keyword>
<dbReference type="Gene3D" id="3.20.20.80">
    <property type="entry name" value="Glycosidases"/>
    <property type="match status" value="1"/>
</dbReference>
<dbReference type="SUPFAM" id="SSF51445">
    <property type="entry name" value="(Trans)glycosidases"/>
    <property type="match status" value="1"/>
</dbReference>
<dbReference type="EMBL" id="BSYO01000018">
    <property type="protein sequence ID" value="GMH17864.1"/>
    <property type="molecule type" value="Genomic_DNA"/>
</dbReference>
<keyword evidence="9" id="KW-0325">Glycoprotein</keyword>
<accession>A0AAD3XVB1</accession>
<evidence type="ECO:0000256" key="4">
    <source>
        <dbReference type="ARBA" id="ARBA00012756"/>
    </source>
</evidence>
<proteinExistence type="inferred from homology"/>
<protein>
    <recommendedName>
        <fullName evidence="4 11">Beta-galactosidase</fullName>
        <ecNumber evidence="4 11">3.2.1.23</ecNumber>
    </recommendedName>
</protein>
<evidence type="ECO:0000313" key="14">
    <source>
        <dbReference type="EMBL" id="GMH17864.1"/>
    </source>
</evidence>
<evidence type="ECO:0000256" key="12">
    <source>
        <dbReference type="RuleBase" id="RU003679"/>
    </source>
</evidence>
<evidence type="ECO:0000256" key="10">
    <source>
        <dbReference type="ARBA" id="ARBA00023295"/>
    </source>
</evidence>
<dbReference type="Pfam" id="PF02140">
    <property type="entry name" value="SUEL_Lectin"/>
    <property type="match status" value="1"/>
</dbReference>
<dbReference type="PRINTS" id="PR00742">
    <property type="entry name" value="GLHYDRLASE35"/>
</dbReference>